<dbReference type="GO" id="GO:0015288">
    <property type="term" value="F:porin activity"/>
    <property type="evidence" value="ECO:0007669"/>
    <property type="project" value="TreeGrafter"/>
</dbReference>
<evidence type="ECO:0000256" key="5">
    <source>
        <dbReference type="ARBA" id="ARBA00022692"/>
    </source>
</evidence>
<keyword evidence="6" id="KW-0472">Membrane</keyword>
<evidence type="ECO:0000256" key="3">
    <source>
        <dbReference type="ARBA" id="ARBA00022448"/>
    </source>
</evidence>
<accession>A0A495PYX6</accession>
<dbReference type="InterPro" id="IPR051906">
    <property type="entry name" value="TolC-like"/>
</dbReference>
<dbReference type="InterPro" id="IPR003423">
    <property type="entry name" value="OMP_efflux"/>
</dbReference>
<comment type="similarity">
    <text evidence="2">Belongs to the outer membrane factor (OMF) (TC 1.B.17) family.</text>
</comment>
<keyword evidence="5" id="KW-0812">Transmembrane</keyword>
<dbReference type="RefSeq" id="WP_121344453.1">
    <property type="nucleotide sequence ID" value="NZ_RBLG01000001.1"/>
</dbReference>
<keyword evidence="3" id="KW-0813">Transport</keyword>
<gene>
    <name evidence="9" type="ORF">BC962_0647</name>
</gene>
<dbReference type="AlphaFoldDB" id="A0A495PYX6"/>
<evidence type="ECO:0000256" key="4">
    <source>
        <dbReference type="ARBA" id="ARBA00022452"/>
    </source>
</evidence>
<keyword evidence="4" id="KW-1134">Transmembrane beta strand</keyword>
<dbReference type="GO" id="GO:0009279">
    <property type="term" value="C:cell outer membrane"/>
    <property type="evidence" value="ECO:0007669"/>
    <property type="project" value="UniProtKB-SubCell"/>
</dbReference>
<dbReference type="Proteomes" id="UP000276282">
    <property type="component" value="Unassembled WGS sequence"/>
</dbReference>
<evidence type="ECO:0000256" key="7">
    <source>
        <dbReference type="ARBA" id="ARBA00023237"/>
    </source>
</evidence>
<reference evidence="9 10" key="1">
    <citation type="submission" date="2018-10" db="EMBL/GenBank/DDBJ databases">
        <title>Genomic Encyclopedia of Archaeal and Bacterial Type Strains, Phase II (KMG-II): from individual species to whole genera.</title>
        <authorList>
            <person name="Goeker M."/>
        </authorList>
    </citation>
    <scope>NUCLEOTIDE SEQUENCE [LARGE SCALE GENOMIC DNA]</scope>
    <source>
        <strain evidence="9 10">DSM 19839</strain>
    </source>
</reference>
<organism evidence="9 10">
    <name type="scientific">Gillisia mitskevichiae</name>
    <dbReference type="NCBI Taxonomy" id="270921"/>
    <lineage>
        <taxon>Bacteria</taxon>
        <taxon>Pseudomonadati</taxon>
        <taxon>Bacteroidota</taxon>
        <taxon>Flavobacteriia</taxon>
        <taxon>Flavobacteriales</taxon>
        <taxon>Flavobacteriaceae</taxon>
        <taxon>Gillisia</taxon>
    </lineage>
</organism>
<sequence length="405" mass="46790">MRYIILIGLVFFAFAEVNAQDLASYIQEAEKNNPEIQAFELRYNIAEEKVNEVDWLPNTEIGVGYFISEPETRTGAQRARFSVKQMLPWFGTISARENYTSSMAEAQFVDIAIAKRKLSLSVSQSYYKLYAISAKQGILDENIELLETYERLALTSVEVGKASAVDVLRLQIRQNELIQQKEVLEQDYLAEQALFNNLLNRDENIAVEVVKQMIIPEEDVFILTDNLQLNPELIKYDKLYESIEEAELLNQKESAPNIGFGLDYVPVSERPDMNFSDNGKDIVMPMVSISIPIFNNKYKSVTKQNELKQLEIKSQKEERLNNLETRLAQAIYNRNTMRIKFNVQTDNLKQANDAEEILIKNYETGTIDFNDVLDVQELQLRFQINLIESNRGYYTEYAIINYLTK</sequence>
<evidence type="ECO:0000256" key="1">
    <source>
        <dbReference type="ARBA" id="ARBA00004442"/>
    </source>
</evidence>
<evidence type="ECO:0000313" key="10">
    <source>
        <dbReference type="Proteomes" id="UP000276282"/>
    </source>
</evidence>
<dbReference type="Gene3D" id="1.20.1600.10">
    <property type="entry name" value="Outer membrane efflux proteins (OEP)"/>
    <property type="match status" value="1"/>
</dbReference>
<comment type="caution">
    <text evidence="9">The sequence shown here is derived from an EMBL/GenBank/DDBJ whole genome shotgun (WGS) entry which is preliminary data.</text>
</comment>
<dbReference type="PANTHER" id="PTHR30026:SF20">
    <property type="entry name" value="OUTER MEMBRANE PROTEIN TOLC"/>
    <property type="match status" value="1"/>
</dbReference>
<protein>
    <submittedName>
        <fullName evidence="9">Outer membrane protein TolC</fullName>
    </submittedName>
</protein>
<proteinExistence type="inferred from homology"/>
<keyword evidence="10" id="KW-1185">Reference proteome</keyword>
<dbReference type="SUPFAM" id="SSF56954">
    <property type="entry name" value="Outer membrane efflux proteins (OEP)"/>
    <property type="match status" value="1"/>
</dbReference>
<name>A0A495PYX6_9FLAO</name>
<comment type="subcellular location">
    <subcellularLocation>
        <location evidence="1">Cell outer membrane</location>
    </subcellularLocation>
</comment>
<dbReference type="PANTHER" id="PTHR30026">
    <property type="entry name" value="OUTER MEMBRANE PROTEIN TOLC"/>
    <property type="match status" value="1"/>
</dbReference>
<keyword evidence="8" id="KW-0175">Coiled coil</keyword>
<feature type="coiled-coil region" evidence="8">
    <location>
        <begin position="298"/>
        <end position="333"/>
    </location>
</feature>
<dbReference type="GO" id="GO:1990281">
    <property type="term" value="C:efflux pump complex"/>
    <property type="evidence" value="ECO:0007669"/>
    <property type="project" value="TreeGrafter"/>
</dbReference>
<evidence type="ECO:0000256" key="2">
    <source>
        <dbReference type="ARBA" id="ARBA00007613"/>
    </source>
</evidence>
<dbReference type="GO" id="GO:0015562">
    <property type="term" value="F:efflux transmembrane transporter activity"/>
    <property type="evidence" value="ECO:0007669"/>
    <property type="project" value="InterPro"/>
</dbReference>
<dbReference type="Pfam" id="PF02321">
    <property type="entry name" value="OEP"/>
    <property type="match status" value="1"/>
</dbReference>
<evidence type="ECO:0000313" key="9">
    <source>
        <dbReference type="EMBL" id="RKS55679.1"/>
    </source>
</evidence>
<keyword evidence="7" id="KW-0998">Cell outer membrane</keyword>
<dbReference type="OrthoDB" id="1680428at2"/>
<dbReference type="EMBL" id="RBLG01000001">
    <property type="protein sequence ID" value="RKS55679.1"/>
    <property type="molecule type" value="Genomic_DNA"/>
</dbReference>
<evidence type="ECO:0000256" key="6">
    <source>
        <dbReference type="ARBA" id="ARBA00023136"/>
    </source>
</evidence>
<evidence type="ECO:0000256" key="8">
    <source>
        <dbReference type="SAM" id="Coils"/>
    </source>
</evidence>